<gene>
    <name evidence="2" type="ORF">CLV58_102199</name>
</gene>
<dbReference type="EMBL" id="PVTE01000002">
    <property type="protein sequence ID" value="PRY45450.1"/>
    <property type="molecule type" value="Genomic_DNA"/>
</dbReference>
<keyword evidence="3" id="KW-1185">Reference proteome</keyword>
<evidence type="ECO:0000259" key="1">
    <source>
        <dbReference type="Pfam" id="PF18765"/>
    </source>
</evidence>
<dbReference type="GO" id="GO:0016740">
    <property type="term" value="F:transferase activity"/>
    <property type="evidence" value="ECO:0007669"/>
    <property type="project" value="UniProtKB-KW"/>
</dbReference>
<dbReference type="SUPFAM" id="SSF81301">
    <property type="entry name" value="Nucleotidyltransferase"/>
    <property type="match status" value="1"/>
</dbReference>
<dbReference type="InterPro" id="IPR052548">
    <property type="entry name" value="Type_VII_TA_antitoxin"/>
</dbReference>
<accession>A0A2T0TIC8</accession>
<organism evidence="2 3">
    <name type="scientific">Spirosoma oryzae</name>
    <dbReference type="NCBI Taxonomy" id="1469603"/>
    <lineage>
        <taxon>Bacteria</taxon>
        <taxon>Pseudomonadati</taxon>
        <taxon>Bacteroidota</taxon>
        <taxon>Cytophagia</taxon>
        <taxon>Cytophagales</taxon>
        <taxon>Cytophagaceae</taxon>
        <taxon>Spirosoma</taxon>
    </lineage>
</organism>
<comment type="caution">
    <text evidence="2">The sequence shown here is derived from an EMBL/GenBank/DDBJ whole genome shotgun (WGS) entry which is preliminary data.</text>
</comment>
<dbReference type="AlphaFoldDB" id="A0A2T0TIC8"/>
<dbReference type="PANTHER" id="PTHR33933">
    <property type="entry name" value="NUCLEOTIDYLTRANSFERASE"/>
    <property type="match status" value="1"/>
</dbReference>
<dbReference type="Proteomes" id="UP000238375">
    <property type="component" value="Unassembled WGS sequence"/>
</dbReference>
<evidence type="ECO:0000313" key="2">
    <source>
        <dbReference type="EMBL" id="PRY45450.1"/>
    </source>
</evidence>
<reference evidence="2 3" key="1">
    <citation type="submission" date="2018-03" db="EMBL/GenBank/DDBJ databases">
        <title>Genomic Encyclopedia of Archaeal and Bacterial Type Strains, Phase II (KMG-II): from individual species to whole genera.</title>
        <authorList>
            <person name="Goeker M."/>
        </authorList>
    </citation>
    <scope>NUCLEOTIDE SEQUENCE [LARGE SCALE GENOMIC DNA]</scope>
    <source>
        <strain evidence="2 3">DSM 28354</strain>
    </source>
</reference>
<dbReference type="PANTHER" id="PTHR33933:SF1">
    <property type="entry name" value="PROTEIN ADENYLYLTRANSFERASE MNTA-RELATED"/>
    <property type="match status" value="1"/>
</dbReference>
<proteinExistence type="predicted"/>
<dbReference type="InterPro" id="IPR041633">
    <property type="entry name" value="Polbeta"/>
</dbReference>
<dbReference type="CDD" id="cd05403">
    <property type="entry name" value="NT_KNTase_like"/>
    <property type="match status" value="1"/>
</dbReference>
<keyword evidence="2" id="KW-0808">Transferase</keyword>
<dbReference type="Pfam" id="PF18765">
    <property type="entry name" value="Polbeta"/>
    <property type="match status" value="1"/>
</dbReference>
<dbReference type="InterPro" id="IPR043519">
    <property type="entry name" value="NT_sf"/>
</dbReference>
<dbReference type="Gene3D" id="3.30.460.10">
    <property type="entry name" value="Beta Polymerase, domain 2"/>
    <property type="match status" value="1"/>
</dbReference>
<feature type="domain" description="Polymerase beta nucleotidyltransferase" evidence="1">
    <location>
        <begin position="25"/>
        <end position="112"/>
    </location>
</feature>
<protein>
    <submittedName>
        <fullName evidence="2">Nucleotidyltransferase-like protein</fullName>
    </submittedName>
</protein>
<name>A0A2T0TIC8_9BACT</name>
<sequence>MAIVADLNAVHSDVIRIMRDLYGDRLNKIILYGSYARGDFHDESDIDYLVVLNDTNVSAFREVATIAPALYKAFSDSEIDVSVFAVSKQQLMTSTLFFYRQVRKDGICIYERPCAHFCHPDVGGIFGDR</sequence>
<evidence type="ECO:0000313" key="3">
    <source>
        <dbReference type="Proteomes" id="UP000238375"/>
    </source>
</evidence>